<feature type="compositionally biased region" description="Basic and acidic residues" evidence="1">
    <location>
        <begin position="689"/>
        <end position="699"/>
    </location>
</feature>
<feature type="compositionally biased region" description="Low complexity" evidence="1">
    <location>
        <begin position="751"/>
        <end position="773"/>
    </location>
</feature>
<dbReference type="InterPro" id="IPR012677">
    <property type="entry name" value="Nucleotide-bd_a/b_plait_sf"/>
</dbReference>
<feature type="compositionally biased region" description="Acidic residues" evidence="1">
    <location>
        <begin position="1457"/>
        <end position="1468"/>
    </location>
</feature>
<feature type="compositionally biased region" description="Polar residues" evidence="1">
    <location>
        <begin position="1296"/>
        <end position="1307"/>
    </location>
</feature>
<dbReference type="SUPFAM" id="SSF54928">
    <property type="entry name" value="RNA-binding domain, RBD"/>
    <property type="match status" value="1"/>
</dbReference>
<feature type="region of interest" description="Disordered" evidence="1">
    <location>
        <begin position="1604"/>
        <end position="1630"/>
    </location>
</feature>
<dbReference type="InterPro" id="IPR035979">
    <property type="entry name" value="RBD_domain_sf"/>
</dbReference>
<feature type="compositionally biased region" description="Low complexity" evidence="1">
    <location>
        <begin position="480"/>
        <end position="501"/>
    </location>
</feature>
<evidence type="ECO:0000256" key="1">
    <source>
        <dbReference type="SAM" id="MobiDB-lite"/>
    </source>
</evidence>
<feature type="compositionally biased region" description="Low complexity" evidence="1">
    <location>
        <begin position="1242"/>
        <end position="1280"/>
    </location>
</feature>
<feature type="compositionally biased region" description="Polar residues" evidence="1">
    <location>
        <begin position="8"/>
        <end position="21"/>
    </location>
</feature>
<feature type="compositionally biased region" description="Basic and acidic residues" evidence="1">
    <location>
        <begin position="798"/>
        <end position="824"/>
    </location>
</feature>
<feature type="compositionally biased region" description="Low complexity" evidence="1">
    <location>
        <begin position="670"/>
        <end position="679"/>
    </location>
</feature>
<feature type="compositionally biased region" description="Polar residues" evidence="1">
    <location>
        <begin position="459"/>
        <end position="474"/>
    </location>
</feature>
<proteinExistence type="predicted"/>
<feature type="compositionally biased region" description="Polar residues" evidence="1">
    <location>
        <begin position="873"/>
        <end position="882"/>
    </location>
</feature>
<feature type="compositionally biased region" description="Basic and acidic residues" evidence="1">
    <location>
        <begin position="407"/>
        <end position="433"/>
    </location>
</feature>
<feature type="compositionally biased region" description="Low complexity" evidence="1">
    <location>
        <begin position="372"/>
        <end position="382"/>
    </location>
</feature>
<reference evidence="2 3" key="1">
    <citation type="journal article" date="2024" name="Genome Biol. Evol.">
        <title>Chromosome-level genome assembly of the viviparous eelpout Zoarces viviparus.</title>
        <authorList>
            <person name="Fuhrmann N."/>
            <person name="Brasseur M.V."/>
            <person name="Bakowski C.E."/>
            <person name="Podsiadlowski L."/>
            <person name="Prost S."/>
            <person name="Krehenwinkel H."/>
            <person name="Mayer C."/>
        </authorList>
    </citation>
    <scope>NUCLEOTIDE SEQUENCE [LARGE SCALE GENOMIC DNA]</scope>
    <source>
        <strain evidence="2">NO-MEL_2022_Ind0_liver</strain>
    </source>
</reference>
<feature type="region of interest" description="Disordered" evidence="1">
    <location>
        <begin position="1427"/>
        <end position="1468"/>
    </location>
</feature>
<feature type="compositionally biased region" description="Polar residues" evidence="1">
    <location>
        <begin position="383"/>
        <end position="406"/>
    </location>
</feature>
<feature type="region of interest" description="Disordered" evidence="1">
    <location>
        <begin position="1035"/>
        <end position="1198"/>
    </location>
</feature>
<keyword evidence="3" id="KW-1185">Reference proteome</keyword>
<feature type="compositionally biased region" description="Basic residues" evidence="1">
    <location>
        <begin position="720"/>
        <end position="736"/>
    </location>
</feature>
<feature type="region of interest" description="Disordered" evidence="1">
    <location>
        <begin position="1237"/>
        <end position="1316"/>
    </location>
</feature>
<feature type="region of interest" description="Disordered" evidence="1">
    <location>
        <begin position="670"/>
        <end position="898"/>
    </location>
</feature>
<feature type="region of interest" description="Disordered" evidence="1">
    <location>
        <begin position="259"/>
        <end position="280"/>
    </location>
</feature>
<protein>
    <recommendedName>
        <fullName evidence="4">Matrin-type domain-containing protein</fullName>
    </recommendedName>
</protein>
<evidence type="ECO:0008006" key="4">
    <source>
        <dbReference type="Google" id="ProtNLM"/>
    </source>
</evidence>
<evidence type="ECO:0000313" key="3">
    <source>
        <dbReference type="Proteomes" id="UP001488805"/>
    </source>
</evidence>
<feature type="compositionally biased region" description="Basic residues" evidence="1">
    <location>
        <begin position="1089"/>
        <end position="1113"/>
    </location>
</feature>
<evidence type="ECO:0000313" key="2">
    <source>
        <dbReference type="EMBL" id="KAK9524972.1"/>
    </source>
</evidence>
<feature type="compositionally biased region" description="Basic and acidic residues" evidence="1">
    <location>
        <begin position="1123"/>
        <end position="1140"/>
    </location>
</feature>
<feature type="compositionally biased region" description="Basic and acidic residues" evidence="1">
    <location>
        <begin position="1281"/>
        <end position="1291"/>
    </location>
</feature>
<comment type="caution">
    <text evidence="2">The sequence shown here is derived from an EMBL/GenBank/DDBJ whole genome shotgun (WGS) entry which is preliminary data.</text>
</comment>
<gene>
    <name evidence="2" type="ORF">VZT92_017328</name>
</gene>
<sequence>MSHPMYNPYTSGNPSSTQGQYGLSGGPAEKDPQRASSSAGPGSIFSFSGTSSGTSANSGGIIPSLLPQSIGYGLEPSRAIIDKNMERSIDMHIGRAREEVRLLGKPMQQPIDSHLTRIQRECLSSGTGMVSYPMSSASLGHRYPGVESGSRTSDWSSNYERPTADEPSTFYSTSASSSFARSADNVLISSSGREHAMQSLPNRQKYTSESASNILLRFGLEKEDLDHLVNYPEDQITPANLPYILRQIRIEKTKRAMTAVQSKPCSDPQAARRSHSGGAGMRQEEISSAVLEQSKVIDCGHSDKYTGGAGEEIGSASRSRENCGGSGSMLLIYTDGSSKHIDEPPQKTVESTALGFSRDQASSVSSFSSLSSSKLSSVAPPSNDQTKLQIQPKHSSQTILSSSLPKTDTDIRAVKSEASKPDALKEPETDRPSTTKTQPPCTLYCGVQPSRPDPVLIGSNDTSGNKDQNKSKAQGSIAGKINKQQPISQIQQKQKQQTEKQPVSQTGQAILPSVFSATELVPPALHIPSITGAMQHLPFIPVGPPPIVSPPALPQPIPDPVEIIDLTLSPSNKQPPAKVSVSKDLPTAAKMRDGAAATPRIFPHTCCLCNRECLQMKDWVYHQKTSFHLESCKVLRKRYPEWDVLQVKMQPLHRLHGIVRKPGPALVPAHVPAHPSPVGTIVQRTNRRNPADNHDRRTDQVAGPGQVLILPPPAIGPVRRALRNHRHRGGGTRKGPRQGGEMTDDQLQERAASSVSSLSSLSSSKLSSVAPPSNDQAKLQIQPKHSSQTILSSSLPKTDTDIRAVKSEASKPDALKEPETDRQSTTKTQPPCTLYCGVQPSRPDPVLIGSNDTSGNKDQNKSKAQGSIAGKINKQQPISQIQQKRKQRTEKQPVSQTGQAILPSVFSATESVPPALHIPSITGAMQHLPFIPVGSPPIVSPPALPQPIPDPVEIIDLTLSPSNKQPPAKVSVSKDLPTAAKMRDGAAATPRIFPHTCCLCNRECLQMKDWVYHQKTSFHLESCKVLRKRYPEWDGEIPSRTSAAGKDATSSQTSRHRQKTGSRSRSRSPIPRRHHRSGDKREKPSRQSRSPHRSSRRSRSGSRPTSSRHRSRSKSSEKQPSPRRRDEKRSSSRRRDDRRSTPRKSCKRQSSPRRTDEKRLPSFRSGKRRLPPRRTDERRSPQSRSDQGPSTRRESLRSTKSLAEKLLENSAVQLLSNKSDLDALVKSLAPIILAKLAKRKSPSSSPSSSSSSSYSSSSSPSSSNEGKTTLSSSASSSSSTAKKELTKKPSEAKPSLQKSEASSSTKTKCVKPSPPTMVKLQGIHSSVSRSDVLAALERFGKTKSFLLFPSKLEAIVCFEKEEDAEQLKSLKSLDVKGIQITVVGGKDTVCVEKKKPPLKEPSTSSVSTPLNTSTVTRKVLLPAADMIPLELPKTPPSSPSGPERDTTGELQNSAAEATEEENISAEQDNEMPQVFQTVTSVTPLTVGETIEKHLHRDRIKLFNKESVLWEKTIECFEKEEDAKKLKSLDVKGLQIPVVEAKKTVCVKQKKRPLKKRSMSSVIIRVNNNMSGVITPVNTSPIARKPSVSSVITPVNTSTRKVLLPTPGVIPHELPKRPPSSPSGAKRATAENEMPQVVHMFIHSPAEDARPMEIGAMGAEVVEPIEFGTLSEQKERRRIRTVGESIEKYLHQDRIQLFEKEEDVPSNSKLLLITNLPEYHDGCYTEEDLVKLLMTFGFKHLEDYIYVIPQTCMAFFRGTHGIRLRIMEATAKNGIFFKGSELAFHAVASSVLMTPIGFYKSLMQLMGFRVLDDGEKIVFIKGISPSDSGRLREVLKRIESVKNVLPLLDKVFVEFRSIRDADRLGVWYSLLKQAPDHKVHRLKIPSIDVQLPLPPKLPENALPDSEDVVAGATIPPIEIGVSQGSFGPFWIPMRTHPFLFPTGSPWFFSPDSLTVRGWDDVAKASRRDSRFPTIMLTGLPAGNYNHEEVAKLVWRYFPKRNLRSLYYNVVVLPLERRAFVFFANWTLCRNFVQDHIRNPVFVKFCPLTVHFVLEDISPVSSEEMMYTTLTWSNGGVPDPKLLEERLLCVETCETSPDIIGVVMEAVASVAPFVGFLPLANRICIEMADSSGVTQVVENQNKRRIFYRIKNIDIWSKVRCFEPLKSLKQRLQDSDEVTEDYLSRTTLNWRL</sequence>
<feature type="compositionally biased region" description="Basic residues" evidence="1">
    <location>
        <begin position="1141"/>
        <end position="1151"/>
    </location>
</feature>
<feature type="compositionally biased region" description="Low complexity" evidence="1">
    <location>
        <begin position="40"/>
        <end position="52"/>
    </location>
</feature>
<dbReference type="EMBL" id="JBCEZU010000145">
    <property type="protein sequence ID" value="KAK9524972.1"/>
    <property type="molecule type" value="Genomic_DNA"/>
</dbReference>
<feature type="region of interest" description="Disordered" evidence="1">
    <location>
        <begin position="142"/>
        <end position="175"/>
    </location>
</feature>
<feature type="compositionally biased region" description="Polar residues" evidence="1">
    <location>
        <begin position="850"/>
        <end position="865"/>
    </location>
</feature>
<dbReference type="GO" id="GO:0003676">
    <property type="term" value="F:nucleic acid binding"/>
    <property type="evidence" value="ECO:0007669"/>
    <property type="project" value="InterPro"/>
</dbReference>
<feature type="compositionally biased region" description="Polar residues" evidence="1">
    <location>
        <begin position="774"/>
        <end position="797"/>
    </location>
</feature>
<feature type="compositionally biased region" description="Basic residues" evidence="1">
    <location>
        <begin position="1054"/>
        <end position="1078"/>
    </location>
</feature>
<feature type="region of interest" description="Disordered" evidence="1">
    <location>
        <begin position="372"/>
        <end position="505"/>
    </location>
</feature>
<dbReference type="Proteomes" id="UP001488805">
    <property type="component" value="Unassembled WGS sequence"/>
</dbReference>
<dbReference type="Gene3D" id="3.30.70.330">
    <property type="match status" value="2"/>
</dbReference>
<organism evidence="2 3">
    <name type="scientific">Zoarces viviparus</name>
    <name type="common">Viviparous eelpout</name>
    <name type="synonym">Blennius viviparus</name>
    <dbReference type="NCBI Taxonomy" id="48416"/>
    <lineage>
        <taxon>Eukaryota</taxon>
        <taxon>Metazoa</taxon>
        <taxon>Chordata</taxon>
        <taxon>Craniata</taxon>
        <taxon>Vertebrata</taxon>
        <taxon>Euteleostomi</taxon>
        <taxon>Actinopterygii</taxon>
        <taxon>Neopterygii</taxon>
        <taxon>Teleostei</taxon>
        <taxon>Neoteleostei</taxon>
        <taxon>Acanthomorphata</taxon>
        <taxon>Eupercaria</taxon>
        <taxon>Perciformes</taxon>
        <taxon>Cottioidei</taxon>
        <taxon>Zoarcales</taxon>
        <taxon>Zoarcidae</taxon>
        <taxon>Zoarcinae</taxon>
        <taxon>Zoarces</taxon>
    </lineage>
</organism>
<accession>A0AAW1ERR2</accession>
<feature type="compositionally biased region" description="Polar residues" evidence="1">
    <location>
        <begin position="149"/>
        <end position="160"/>
    </location>
</feature>
<feature type="region of interest" description="Disordered" evidence="1">
    <location>
        <begin position="305"/>
        <end position="324"/>
    </location>
</feature>
<name>A0AAW1ERR2_ZOAVI</name>
<feature type="region of interest" description="Disordered" evidence="1">
    <location>
        <begin position="1"/>
        <end position="52"/>
    </location>
</feature>